<name>A0ABW7ERA7_9BURK</name>
<evidence type="ECO:0000313" key="4">
    <source>
        <dbReference type="Proteomes" id="UP001606300"/>
    </source>
</evidence>
<feature type="chain" id="PRO_5046402044" evidence="1">
    <location>
        <begin position="22"/>
        <end position="440"/>
    </location>
</feature>
<keyword evidence="3" id="KW-0449">Lipoprotein</keyword>
<dbReference type="Pfam" id="PF14559">
    <property type="entry name" value="TPR_19"/>
    <property type="match status" value="1"/>
</dbReference>
<feature type="signal peptide" evidence="1">
    <location>
        <begin position="1"/>
        <end position="21"/>
    </location>
</feature>
<evidence type="ECO:0000313" key="3">
    <source>
        <dbReference type="EMBL" id="MFG6415163.1"/>
    </source>
</evidence>
<evidence type="ECO:0000256" key="1">
    <source>
        <dbReference type="SAM" id="SignalP"/>
    </source>
</evidence>
<dbReference type="Proteomes" id="UP001606300">
    <property type="component" value="Unassembled WGS sequence"/>
</dbReference>
<keyword evidence="1" id="KW-0732">Signal</keyword>
<dbReference type="Gene3D" id="1.25.40.10">
    <property type="entry name" value="Tetratricopeptide repeat domain"/>
    <property type="match status" value="1"/>
</dbReference>
<proteinExistence type="predicted"/>
<feature type="domain" description="Surface lipoprotein assembly modifier C-terminal" evidence="2">
    <location>
        <begin position="151"/>
        <end position="439"/>
    </location>
</feature>
<protein>
    <submittedName>
        <fullName evidence="3">Surface lipoprotein assembly modifier</fullName>
    </submittedName>
</protein>
<dbReference type="Pfam" id="PF04575">
    <property type="entry name" value="SlipAM"/>
    <property type="match status" value="1"/>
</dbReference>
<dbReference type="InterPro" id="IPR011990">
    <property type="entry name" value="TPR-like_helical_dom_sf"/>
</dbReference>
<dbReference type="SUPFAM" id="SSF56935">
    <property type="entry name" value="Porins"/>
    <property type="match status" value="1"/>
</dbReference>
<keyword evidence="4" id="KW-1185">Reference proteome</keyword>
<dbReference type="InterPro" id="IPR007655">
    <property type="entry name" value="Slam_C"/>
</dbReference>
<accession>A0ABW7ERA7</accession>
<sequence length="440" mass="47443">MTGRLCALGAMLALLTPFASAQDALLAQAREQLNRRDAAGAFALLAPHEASRAGDARFDYLMGVAALDAGHVTRAIFALERVVQCHPEDMLARAELGRAYLAAGDAQAAREQLQLARSGKLPPAASAAIERVIGMVDQVAPAAAGPQLSGYVQFGAAYDSNVNSATPLGEFAIPAFGGIVFETSAENRQRRDLTLNAAGGVSAEATLTPTWRLVGAANLRAGVNREVRDMDTIFVDVTAGLRHTAGKHSQVLALQSSTAWLGASPYRTANGLIAQWQSELDSDSQASLFSQWSRQEYASQAERDTDRLLLGVGGARQHGLAGPLAYGSAYLVQERVHQAAFANFGHRGGGIRVGIEQRLGPASVGFAEWQYEQRRYGGSEPFFDVRRRDHQKDLAVGLRYTLDPRWQVIAQARRSRAGSNVVLYDYSRNVLQITAHRSFQ</sequence>
<reference evidence="3 4" key="1">
    <citation type="submission" date="2024-09" db="EMBL/GenBank/DDBJ databases">
        <title>Novel species of the genus Pelomonas and Roseateles isolated from streams.</title>
        <authorList>
            <person name="Lu H."/>
        </authorList>
    </citation>
    <scope>NUCLEOTIDE SEQUENCE [LARGE SCALE GENOMIC DNA]</scope>
    <source>
        <strain evidence="3 4">DC23W</strain>
    </source>
</reference>
<organism evidence="3 4">
    <name type="scientific">Pelomonas dachongensis</name>
    <dbReference type="NCBI Taxonomy" id="3299029"/>
    <lineage>
        <taxon>Bacteria</taxon>
        <taxon>Pseudomonadati</taxon>
        <taxon>Pseudomonadota</taxon>
        <taxon>Betaproteobacteria</taxon>
        <taxon>Burkholderiales</taxon>
        <taxon>Sphaerotilaceae</taxon>
        <taxon>Roseateles</taxon>
    </lineage>
</organism>
<dbReference type="SUPFAM" id="SSF48452">
    <property type="entry name" value="TPR-like"/>
    <property type="match status" value="1"/>
</dbReference>
<evidence type="ECO:0000259" key="2">
    <source>
        <dbReference type="Pfam" id="PF04575"/>
    </source>
</evidence>
<dbReference type="RefSeq" id="WP_394471232.1">
    <property type="nucleotide sequence ID" value="NZ_JBIGHY010000005.1"/>
</dbReference>
<dbReference type="EMBL" id="JBIGHY010000005">
    <property type="protein sequence ID" value="MFG6415163.1"/>
    <property type="molecule type" value="Genomic_DNA"/>
</dbReference>
<gene>
    <name evidence="3" type="ORF">ACG02S_14795</name>
</gene>
<comment type="caution">
    <text evidence="3">The sequence shown here is derived from an EMBL/GenBank/DDBJ whole genome shotgun (WGS) entry which is preliminary data.</text>
</comment>